<gene>
    <name evidence="2" type="ORF">GALL_429710</name>
</gene>
<accession>A0A1J5Q644</accession>
<feature type="region of interest" description="Disordered" evidence="1">
    <location>
        <begin position="1"/>
        <end position="48"/>
    </location>
</feature>
<proteinExistence type="predicted"/>
<organism evidence="2">
    <name type="scientific">mine drainage metagenome</name>
    <dbReference type="NCBI Taxonomy" id="410659"/>
    <lineage>
        <taxon>unclassified sequences</taxon>
        <taxon>metagenomes</taxon>
        <taxon>ecological metagenomes</taxon>
    </lineage>
</organism>
<feature type="compositionally biased region" description="Pro residues" evidence="1">
    <location>
        <begin position="19"/>
        <end position="33"/>
    </location>
</feature>
<name>A0A1J5Q644_9ZZZZ</name>
<evidence type="ECO:0000256" key="1">
    <source>
        <dbReference type="SAM" id="MobiDB-lite"/>
    </source>
</evidence>
<evidence type="ECO:0000313" key="2">
    <source>
        <dbReference type="EMBL" id="OIQ75364.1"/>
    </source>
</evidence>
<feature type="compositionally biased region" description="Low complexity" evidence="1">
    <location>
        <begin position="1"/>
        <end position="18"/>
    </location>
</feature>
<dbReference type="AlphaFoldDB" id="A0A1J5Q644"/>
<dbReference type="EMBL" id="MLJW01002189">
    <property type="protein sequence ID" value="OIQ75364.1"/>
    <property type="molecule type" value="Genomic_DNA"/>
</dbReference>
<sequence>MTGTSAAAGGTGAATVSPSPSPTPTPTPSPTWPPAAAAGDAGNLAPGSDPSVLPAPIIIADKKNDRLVVVSPQGQVLWQWPQPGDLAAGQTFRIPDDVFFSPDGKDIIATEEDDFVITEIDIATRTIVWRYGTPGAHGSGPNQLWNPDDAMMLPDGSVVAADIKNCRLVDLSTSAPSPLWTRGTLGSCAHNPPVRFGSPNGVFPLPDGHFLVTEINGSWVDEIDRTGHVYWSTHVPAVTYPSDSNQYKPGQYLTVGYTNPGQAVIFDATGKALWRWNPSSGAGKLDHPSLAEGLPNGDIMLNDDYNHRVIVIDPTQNKIVWQYGHTGVAGSGPGYLNNPDGIDVVPPHSYAATVGTTQATPGYW</sequence>
<feature type="compositionally biased region" description="Low complexity" evidence="1">
    <location>
        <begin position="34"/>
        <end position="47"/>
    </location>
</feature>
<protein>
    <submittedName>
        <fullName evidence="2">Uncharacterized protein</fullName>
    </submittedName>
</protein>
<reference evidence="2" key="1">
    <citation type="submission" date="2016-10" db="EMBL/GenBank/DDBJ databases">
        <title>Sequence of Gallionella enrichment culture.</title>
        <authorList>
            <person name="Poehlein A."/>
            <person name="Muehling M."/>
            <person name="Daniel R."/>
        </authorList>
    </citation>
    <scope>NUCLEOTIDE SEQUENCE</scope>
</reference>
<dbReference type="SUPFAM" id="SSF63829">
    <property type="entry name" value="Calcium-dependent phosphotriesterase"/>
    <property type="match status" value="1"/>
</dbReference>
<dbReference type="Gene3D" id="2.120.10.30">
    <property type="entry name" value="TolB, C-terminal domain"/>
    <property type="match status" value="2"/>
</dbReference>
<dbReference type="InterPro" id="IPR011042">
    <property type="entry name" value="6-blade_b-propeller_TolB-like"/>
</dbReference>
<comment type="caution">
    <text evidence="2">The sequence shown here is derived from an EMBL/GenBank/DDBJ whole genome shotgun (WGS) entry which is preliminary data.</text>
</comment>